<organism evidence="1 2">
    <name type="scientific">Populus trichocarpa</name>
    <name type="common">Western balsam poplar</name>
    <name type="synonym">Populus balsamifera subsp. trichocarpa</name>
    <dbReference type="NCBI Taxonomy" id="3694"/>
    <lineage>
        <taxon>Eukaryota</taxon>
        <taxon>Viridiplantae</taxon>
        <taxon>Streptophyta</taxon>
        <taxon>Embryophyta</taxon>
        <taxon>Tracheophyta</taxon>
        <taxon>Spermatophyta</taxon>
        <taxon>Magnoliopsida</taxon>
        <taxon>eudicotyledons</taxon>
        <taxon>Gunneridae</taxon>
        <taxon>Pentapetalae</taxon>
        <taxon>rosids</taxon>
        <taxon>fabids</taxon>
        <taxon>Malpighiales</taxon>
        <taxon>Salicaceae</taxon>
        <taxon>Saliceae</taxon>
        <taxon>Populus</taxon>
    </lineage>
</organism>
<name>A0ACC0TAJ9_POPTR</name>
<dbReference type="Proteomes" id="UP000006729">
    <property type="component" value="Chromosome 3"/>
</dbReference>
<keyword evidence="2" id="KW-1185">Reference proteome</keyword>
<accession>A0ACC0TAJ9</accession>
<proteinExistence type="predicted"/>
<evidence type="ECO:0000313" key="1">
    <source>
        <dbReference type="EMBL" id="KAI9398536.1"/>
    </source>
</evidence>
<gene>
    <name evidence="1" type="ORF">POPTR_003G194550v4</name>
</gene>
<dbReference type="EMBL" id="CM009292">
    <property type="protein sequence ID" value="KAI9398536.1"/>
    <property type="molecule type" value="Genomic_DNA"/>
</dbReference>
<protein>
    <submittedName>
        <fullName evidence="1">Uncharacterized protein</fullName>
    </submittedName>
</protein>
<evidence type="ECO:0000313" key="2">
    <source>
        <dbReference type="Proteomes" id="UP000006729"/>
    </source>
</evidence>
<reference evidence="1 2" key="1">
    <citation type="journal article" date="2006" name="Science">
        <title>The genome of black cottonwood, Populus trichocarpa (Torr. &amp; Gray).</title>
        <authorList>
            <person name="Tuskan G.A."/>
            <person name="Difazio S."/>
            <person name="Jansson S."/>
            <person name="Bohlmann J."/>
            <person name="Grigoriev I."/>
            <person name="Hellsten U."/>
            <person name="Putnam N."/>
            <person name="Ralph S."/>
            <person name="Rombauts S."/>
            <person name="Salamov A."/>
            <person name="Schein J."/>
            <person name="Sterck L."/>
            <person name="Aerts A."/>
            <person name="Bhalerao R.R."/>
            <person name="Bhalerao R.P."/>
            <person name="Blaudez D."/>
            <person name="Boerjan W."/>
            <person name="Brun A."/>
            <person name="Brunner A."/>
            <person name="Busov V."/>
            <person name="Campbell M."/>
            <person name="Carlson J."/>
            <person name="Chalot M."/>
            <person name="Chapman J."/>
            <person name="Chen G.L."/>
            <person name="Cooper D."/>
            <person name="Coutinho P.M."/>
            <person name="Couturier J."/>
            <person name="Covert S."/>
            <person name="Cronk Q."/>
            <person name="Cunningham R."/>
            <person name="Davis J."/>
            <person name="Degroeve S."/>
            <person name="Dejardin A."/>
            <person name="Depamphilis C."/>
            <person name="Detter J."/>
            <person name="Dirks B."/>
            <person name="Dubchak I."/>
            <person name="Duplessis S."/>
            <person name="Ehlting J."/>
            <person name="Ellis B."/>
            <person name="Gendler K."/>
            <person name="Goodstein D."/>
            <person name="Gribskov M."/>
            <person name="Grimwood J."/>
            <person name="Groover A."/>
            <person name="Gunter L."/>
            <person name="Hamberger B."/>
            <person name="Heinze B."/>
            <person name="Helariutta Y."/>
            <person name="Henrissat B."/>
            <person name="Holligan D."/>
            <person name="Holt R."/>
            <person name="Huang W."/>
            <person name="Islam-Faridi N."/>
            <person name="Jones S."/>
            <person name="Jones-Rhoades M."/>
            <person name="Jorgensen R."/>
            <person name="Joshi C."/>
            <person name="Kangasjarvi J."/>
            <person name="Karlsson J."/>
            <person name="Kelleher C."/>
            <person name="Kirkpatrick R."/>
            <person name="Kirst M."/>
            <person name="Kohler A."/>
            <person name="Kalluri U."/>
            <person name="Larimer F."/>
            <person name="Leebens-Mack J."/>
            <person name="Leple J.C."/>
            <person name="Locascio P."/>
            <person name="Lou Y."/>
            <person name="Lucas S."/>
            <person name="Martin F."/>
            <person name="Montanini B."/>
            <person name="Napoli C."/>
            <person name="Nelson D.R."/>
            <person name="Nelson C."/>
            <person name="Nieminen K."/>
            <person name="Nilsson O."/>
            <person name="Pereda V."/>
            <person name="Peter G."/>
            <person name="Philippe R."/>
            <person name="Pilate G."/>
            <person name="Poliakov A."/>
            <person name="Razumovskaya J."/>
            <person name="Richardson P."/>
            <person name="Rinaldi C."/>
            <person name="Ritland K."/>
            <person name="Rouze P."/>
            <person name="Ryaboy D."/>
            <person name="Schmutz J."/>
            <person name="Schrader J."/>
            <person name="Segerman B."/>
            <person name="Shin H."/>
            <person name="Siddiqui A."/>
            <person name="Sterky F."/>
            <person name="Terry A."/>
            <person name="Tsai C.J."/>
            <person name="Uberbacher E."/>
            <person name="Unneberg P."/>
            <person name="Vahala J."/>
            <person name="Wall K."/>
            <person name="Wessler S."/>
            <person name="Yang G."/>
            <person name="Yin T."/>
            <person name="Douglas C."/>
            <person name="Marra M."/>
            <person name="Sandberg G."/>
            <person name="Van de Peer Y."/>
            <person name="Rokhsar D."/>
        </authorList>
    </citation>
    <scope>NUCLEOTIDE SEQUENCE [LARGE SCALE GENOMIC DNA]</scope>
    <source>
        <strain evidence="2">cv. Nisqually</strain>
    </source>
</reference>
<comment type="caution">
    <text evidence="1">The sequence shown here is derived from an EMBL/GenBank/DDBJ whole genome shotgun (WGS) entry which is preliminary data.</text>
</comment>
<sequence length="102" mass="11440">MNKSQFLLLLSFSVDVCVLNRLKSTDPPLWLAPSPALSETTCPASKHLSYSINPCPPKSLFDLLIDGFGAKQILHQIYLQSQPFLSNLCLQVLHFEKNPEEI</sequence>